<dbReference type="Proteomes" id="UP000015105">
    <property type="component" value="Chromosome 4D"/>
</dbReference>
<dbReference type="AlphaFoldDB" id="A0A453J756"/>
<reference evidence="2" key="3">
    <citation type="journal article" date="2017" name="Nature">
        <title>Genome sequence of the progenitor of the wheat D genome Aegilops tauschii.</title>
        <authorList>
            <person name="Luo M.C."/>
            <person name="Gu Y.Q."/>
            <person name="Puiu D."/>
            <person name="Wang H."/>
            <person name="Twardziok S.O."/>
            <person name="Deal K.R."/>
            <person name="Huo N."/>
            <person name="Zhu T."/>
            <person name="Wang L."/>
            <person name="Wang Y."/>
            <person name="McGuire P.E."/>
            <person name="Liu S."/>
            <person name="Long H."/>
            <person name="Ramasamy R.K."/>
            <person name="Rodriguez J.C."/>
            <person name="Van S.L."/>
            <person name="Yuan L."/>
            <person name="Wang Z."/>
            <person name="Xia Z."/>
            <person name="Xiao L."/>
            <person name="Anderson O.D."/>
            <person name="Ouyang S."/>
            <person name="Liang Y."/>
            <person name="Zimin A.V."/>
            <person name="Pertea G."/>
            <person name="Qi P."/>
            <person name="Bennetzen J.L."/>
            <person name="Dai X."/>
            <person name="Dawson M.W."/>
            <person name="Muller H.G."/>
            <person name="Kugler K."/>
            <person name="Rivarola-Duarte L."/>
            <person name="Spannagl M."/>
            <person name="Mayer K.F.X."/>
            <person name="Lu F.H."/>
            <person name="Bevan M.W."/>
            <person name="Leroy P."/>
            <person name="Li P."/>
            <person name="You F.M."/>
            <person name="Sun Q."/>
            <person name="Liu Z."/>
            <person name="Lyons E."/>
            <person name="Wicker T."/>
            <person name="Salzberg S.L."/>
            <person name="Devos K.M."/>
            <person name="Dvorak J."/>
        </authorList>
    </citation>
    <scope>NUCLEOTIDE SEQUENCE [LARGE SCALE GENOMIC DNA]</scope>
    <source>
        <strain evidence="2">cv. AL8/78</strain>
    </source>
</reference>
<reference evidence="2" key="5">
    <citation type="journal article" date="2021" name="G3 (Bethesda)">
        <title>Aegilops tauschii genome assembly Aet v5.0 features greater sequence contiguity and improved annotation.</title>
        <authorList>
            <person name="Wang L."/>
            <person name="Zhu T."/>
            <person name="Rodriguez J.C."/>
            <person name="Deal K.R."/>
            <person name="Dubcovsky J."/>
            <person name="McGuire P.E."/>
            <person name="Lux T."/>
            <person name="Spannagl M."/>
            <person name="Mayer K.F.X."/>
            <person name="Baldrich P."/>
            <person name="Meyers B.C."/>
            <person name="Huo N."/>
            <person name="Gu Y.Q."/>
            <person name="Zhou H."/>
            <person name="Devos K.M."/>
            <person name="Bennetzen J.L."/>
            <person name="Unver T."/>
            <person name="Budak H."/>
            <person name="Gulick P.J."/>
            <person name="Galiba G."/>
            <person name="Kalapos B."/>
            <person name="Nelson D.R."/>
            <person name="Li P."/>
            <person name="You F.M."/>
            <person name="Luo M.C."/>
            <person name="Dvorak J."/>
        </authorList>
    </citation>
    <scope>NUCLEOTIDE SEQUENCE [LARGE SCALE GENOMIC DNA]</scope>
    <source>
        <strain evidence="2">cv. AL8/78</strain>
    </source>
</reference>
<reference evidence="3" key="2">
    <citation type="journal article" date="2017" name="Nat. Plants">
        <title>The Aegilops tauschii genome reveals multiple impacts of transposons.</title>
        <authorList>
            <person name="Zhao G."/>
            <person name="Zou C."/>
            <person name="Li K."/>
            <person name="Wang K."/>
            <person name="Li T."/>
            <person name="Gao L."/>
            <person name="Zhang X."/>
            <person name="Wang H."/>
            <person name="Yang Z."/>
            <person name="Liu X."/>
            <person name="Jiang W."/>
            <person name="Mao L."/>
            <person name="Kong X."/>
            <person name="Jiao Y."/>
            <person name="Jia J."/>
        </authorList>
    </citation>
    <scope>NUCLEOTIDE SEQUENCE [LARGE SCALE GENOMIC DNA]</scope>
    <source>
        <strain evidence="3">cv. AL8/78</strain>
    </source>
</reference>
<reference evidence="3" key="1">
    <citation type="journal article" date="2014" name="Science">
        <title>Ancient hybridizations among the ancestral genomes of bread wheat.</title>
        <authorList>
            <consortium name="International Wheat Genome Sequencing Consortium,"/>
            <person name="Marcussen T."/>
            <person name="Sandve S.R."/>
            <person name="Heier L."/>
            <person name="Spannagl M."/>
            <person name="Pfeifer M."/>
            <person name="Jakobsen K.S."/>
            <person name="Wulff B.B."/>
            <person name="Steuernagel B."/>
            <person name="Mayer K.F."/>
            <person name="Olsen O.A."/>
        </authorList>
    </citation>
    <scope>NUCLEOTIDE SEQUENCE [LARGE SCALE GENOMIC DNA]</scope>
    <source>
        <strain evidence="3">cv. AL8/78</strain>
    </source>
</reference>
<evidence type="ECO:0000256" key="1">
    <source>
        <dbReference type="SAM" id="MobiDB-lite"/>
    </source>
</evidence>
<dbReference type="PANTHER" id="PTHR10775:SF182">
    <property type="entry name" value="TRANSPOSON, EN_SPM-LIKE, TRANSPOSASE-ASSOCIATED DOMAIN PROTEIN-RELATED"/>
    <property type="match status" value="1"/>
</dbReference>
<dbReference type="Gramene" id="AET4Gv20818300.3">
    <property type="protein sequence ID" value="AET4Gv20818300.3"/>
    <property type="gene ID" value="AET4Gv20818300"/>
</dbReference>
<evidence type="ECO:0000313" key="3">
    <source>
        <dbReference type="Proteomes" id="UP000015105"/>
    </source>
</evidence>
<dbReference type="PANTHER" id="PTHR10775">
    <property type="entry name" value="OS08G0208400 PROTEIN"/>
    <property type="match status" value="1"/>
</dbReference>
<accession>A0A453J756</accession>
<proteinExistence type="predicted"/>
<keyword evidence="3" id="KW-1185">Reference proteome</keyword>
<protein>
    <submittedName>
        <fullName evidence="2">Uncharacterized protein</fullName>
    </submittedName>
</protein>
<dbReference type="EnsemblPlants" id="AET4Gv20818300.3">
    <property type="protein sequence ID" value="AET4Gv20818300.3"/>
    <property type="gene ID" value="AET4Gv20818300"/>
</dbReference>
<evidence type="ECO:0000313" key="2">
    <source>
        <dbReference type="EnsemblPlants" id="AET4Gv20818300.3"/>
    </source>
</evidence>
<feature type="region of interest" description="Disordered" evidence="1">
    <location>
        <begin position="50"/>
        <end position="69"/>
    </location>
</feature>
<name>A0A453J756_AEGTS</name>
<sequence length="186" mass="20838">MLLGYTVWGCHGETAGYISSNKRKRSKQEGINSNMRQLVHDVFGNIDNGSQVNDFDDPNPPEHGPDPETQAFYDLLRDADVPLWNGCQLSELSFLVLLFNIKFTNKWSNKSINDLLAVLQQAIPNGKNLPGTFAEAKKIIGKLGLSYERIHVCEKDCQLFWKEKANDDFCSVCGASRCKNKPGKPC</sequence>
<organism evidence="2 3">
    <name type="scientific">Aegilops tauschii subsp. strangulata</name>
    <name type="common">Goatgrass</name>
    <dbReference type="NCBI Taxonomy" id="200361"/>
    <lineage>
        <taxon>Eukaryota</taxon>
        <taxon>Viridiplantae</taxon>
        <taxon>Streptophyta</taxon>
        <taxon>Embryophyta</taxon>
        <taxon>Tracheophyta</taxon>
        <taxon>Spermatophyta</taxon>
        <taxon>Magnoliopsida</taxon>
        <taxon>Liliopsida</taxon>
        <taxon>Poales</taxon>
        <taxon>Poaceae</taxon>
        <taxon>BOP clade</taxon>
        <taxon>Pooideae</taxon>
        <taxon>Triticodae</taxon>
        <taxon>Triticeae</taxon>
        <taxon>Triticinae</taxon>
        <taxon>Aegilops</taxon>
    </lineage>
</organism>
<reference evidence="2" key="4">
    <citation type="submission" date="2019-03" db="UniProtKB">
        <authorList>
            <consortium name="EnsemblPlants"/>
        </authorList>
    </citation>
    <scope>IDENTIFICATION</scope>
</reference>